<evidence type="ECO:0000259" key="1">
    <source>
        <dbReference type="PROSITE" id="PS51186"/>
    </source>
</evidence>
<dbReference type="KEGG" id="mpg:Theba_2412"/>
<keyword evidence="2" id="KW-0808">Transferase</keyword>
<organism evidence="2 3">
    <name type="scientific">Mesotoga prima MesG1.Ag.4.2</name>
    <dbReference type="NCBI Taxonomy" id="660470"/>
    <lineage>
        <taxon>Bacteria</taxon>
        <taxon>Thermotogati</taxon>
        <taxon>Thermotogota</taxon>
        <taxon>Thermotogae</taxon>
        <taxon>Kosmotogales</taxon>
        <taxon>Kosmotogaceae</taxon>
        <taxon>Mesotoga</taxon>
    </lineage>
</organism>
<dbReference type="InterPro" id="IPR052829">
    <property type="entry name" value="N-acetyltransferase_domain"/>
</dbReference>
<dbReference type="GeneID" id="87108125"/>
<dbReference type="PROSITE" id="PS51186">
    <property type="entry name" value="GNAT"/>
    <property type="match status" value="1"/>
</dbReference>
<sequence length="158" mass="18051">MIVIEKMRSDEFSVYLRKLVENYAVENVKSGRWEEKSALEKSKREVDSLLTDGLNTENHELLNLKEKDTGKKIGCVWLHIFPGMEKKGFIYDFVIDEAFRGKSYGKESLKALEEYASKLGVEDLSLHVFAHNTVAVALYRKMGYEVTSLNMAKHIGGK</sequence>
<accession>I2F7X5</accession>
<feature type="domain" description="N-acetyltransferase" evidence="1">
    <location>
        <begin position="23"/>
        <end position="158"/>
    </location>
</feature>
<name>I2F7X5_9BACT</name>
<dbReference type="EMBL" id="CP003532">
    <property type="protein sequence ID" value="AFK08028.1"/>
    <property type="molecule type" value="Genomic_DNA"/>
</dbReference>
<protein>
    <submittedName>
        <fullName evidence="2">Acetyltransferase</fullName>
    </submittedName>
</protein>
<reference evidence="2 3" key="1">
    <citation type="journal article" date="2012" name="Genome Biol. Evol.">
        <title>Genome Sequence of the Mesophilic Thermotogales Bacterium Mesotoga prima MesG1.Ag.4.2 Reveals the Largest Thermotogales Genome To Date.</title>
        <authorList>
            <person name="Zhaxybayeva O."/>
            <person name="Swithers K.S."/>
            <person name="Foght J."/>
            <person name="Green A.G."/>
            <person name="Bruce D."/>
            <person name="Detter C."/>
            <person name="Han S."/>
            <person name="Teshima H."/>
            <person name="Han J."/>
            <person name="Woyke T."/>
            <person name="Pitluck S."/>
            <person name="Nolan M."/>
            <person name="Ivanova N."/>
            <person name="Pati A."/>
            <person name="Land M.L."/>
            <person name="Dlutek M."/>
            <person name="Doolittle W.F."/>
            <person name="Noll K.M."/>
            <person name="Nesbo C.L."/>
        </authorList>
    </citation>
    <scope>NUCLEOTIDE SEQUENCE [LARGE SCALE GENOMIC DNA]</scope>
    <source>
        <strain evidence="3">mesG1.Ag.4.2</strain>
    </source>
</reference>
<dbReference type="PANTHER" id="PTHR43259:SF1">
    <property type="entry name" value="N-ACETYLTRANSFERASE DOMAIN-CONTAINING PROTEIN"/>
    <property type="match status" value="1"/>
</dbReference>
<dbReference type="eggNOG" id="COG0456">
    <property type="taxonomic scope" value="Bacteria"/>
</dbReference>
<dbReference type="GO" id="GO:0016747">
    <property type="term" value="F:acyltransferase activity, transferring groups other than amino-acyl groups"/>
    <property type="evidence" value="ECO:0007669"/>
    <property type="project" value="InterPro"/>
</dbReference>
<dbReference type="STRING" id="660470.Theba_2412"/>
<gene>
    <name evidence="2" type="ORF">Theba_2412</name>
</gene>
<dbReference type="Pfam" id="PF00583">
    <property type="entry name" value="Acetyltransf_1"/>
    <property type="match status" value="1"/>
</dbReference>
<keyword evidence="3" id="KW-1185">Reference proteome</keyword>
<evidence type="ECO:0000313" key="3">
    <source>
        <dbReference type="Proteomes" id="UP000002881"/>
    </source>
</evidence>
<proteinExistence type="predicted"/>
<dbReference type="RefSeq" id="WP_006489927.1">
    <property type="nucleotide sequence ID" value="NC_017934.1"/>
</dbReference>
<dbReference type="PANTHER" id="PTHR43259">
    <property type="entry name" value="SPT10P"/>
    <property type="match status" value="1"/>
</dbReference>
<evidence type="ECO:0000313" key="2">
    <source>
        <dbReference type="EMBL" id="AFK08028.1"/>
    </source>
</evidence>
<dbReference type="InterPro" id="IPR000182">
    <property type="entry name" value="GNAT_dom"/>
</dbReference>
<dbReference type="Proteomes" id="UP000002881">
    <property type="component" value="Chromosome"/>
</dbReference>
<dbReference type="SUPFAM" id="SSF55729">
    <property type="entry name" value="Acyl-CoA N-acyltransferases (Nat)"/>
    <property type="match status" value="1"/>
</dbReference>
<dbReference type="Gene3D" id="3.40.630.30">
    <property type="match status" value="1"/>
</dbReference>
<dbReference type="AlphaFoldDB" id="I2F7X5"/>
<dbReference type="CDD" id="cd04301">
    <property type="entry name" value="NAT_SF"/>
    <property type="match status" value="1"/>
</dbReference>
<dbReference type="HOGENOM" id="CLU_122305_0_0_0"/>
<dbReference type="InterPro" id="IPR016181">
    <property type="entry name" value="Acyl_CoA_acyltransferase"/>
</dbReference>